<accession>A0ABU1IV78</accession>
<dbReference type="EMBL" id="JAVDQH010000003">
    <property type="protein sequence ID" value="MDR6243179.1"/>
    <property type="molecule type" value="Genomic_DNA"/>
</dbReference>
<keyword evidence="2" id="KW-1185">Reference proteome</keyword>
<sequence>MSLKQPNKWDVYEYMKNRFMNTGDIPSRQEVCTQLTGVDPSEADEGIIHFYEIVKGWPAHA</sequence>
<protein>
    <recommendedName>
        <fullName evidence="3">XkdX family protein</fullName>
    </recommendedName>
</protein>
<organism evidence="1 2">
    <name type="scientific">Paenibacillus hunanensis</name>
    <dbReference type="NCBI Taxonomy" id="539262"/>
    <lineage>
        <taxon>Bacteria</taxon>
        <taxon>Bacillati</taxon>
        <taxon>Bacillota</taxon>
        <taxon>Bacilli</taxon>
        <taxon>Bacillales</taxon>
        <taxon>Paenibacillaceae</taxon>
        <taxon>Paenibacillus</taxon>
    </lineage>
</organism>
<evidence type="ECO:0008006" key="3">
    <source>
        <dbReference type="Google" id="ProtNLM"/>
    </source>
</evidence>
<dbReference type="Proteomes" id="UP001185028">
    <property type="component" value="Unassembled WGS sequence"/>
</dbReference>
<proteinExistence type="predicted"/>
<evidence type="ECO:0000313" key="1">
    <source>
        <dbReference type="EMBL" id="MDR6243179.1"/>
    </source>
</evidence>
<reference evidence="1 2" key="1">
    <citation type="submission" date="2023-07" db="EMBL/GenBank/DDBJ databases">
        <title>Genomic Encyclopedia of Type Strains, Phase IV (KMG-IV): sequencing the most valuable type-strain genomes for metagenomic binning, comparative biology and taxonomic classification.</title>
        <authorList>
            <person name="Goeker M."/>
        </authorList>
    </citation>
    <scope>NUCLEOTIDE SEQUENCE [LARGE SCALE GENOMIC DNA]</scope>
    <source>
        <strain evidence="1 2">DSM 22170</strain>
    </source>
</reference>
<comment type="caution">
    <text evidence="1">The sequence shown here is derived from an EMBL/GenBank/DDBJ whole genome shotgun (WGS) entry which is preliminary data.</text>
</comment>
<name>A0ABU1IV78_9BACL</name>
<gene>
    <name evidence="1" type="ORF">JOC58_001064</name>
</gene>
<evidence type="ECO:0000313" key="2">
    <source>
        <dbReference type="Proteomes" id="UP001185028"/>
    </source>
</evidence>
<dbReference type="RefSeq" id="WP_188775318.1">
    <property type="nucleotide sequence ID" value="NZ_BMMB01000004.1"/>
</dbReference>